<name>A0A8H3EJ50_9LECA</name>
<dbReference type="SUPFAM" id="SSF52540">
    <property type="entry name" value="P-loop containing nucleoside triphosphate hydrolases"/>
    <property type="match status" value="2"/>
</dbReference>
<feature type="region of interest" description="Disordered" evidence="5">
    <location>
        <begin position="1"/>
        <end position="52"/>
    </location>
</feature>
<feature type="domain" description="ABC transporter" evidence="7">
    <location>
        <begin position="948"/>
        <end position="1173"/>
    </location>
</feature>
<evidence type="ECO:0000256" key="3">
    <source>
        <dbReference type="ARBA" id="ARBA00022989"/>
    </source>
</evidence>
<proteinExistence type="predicted"/>
<reference evidence="9" key="1">
    <citation type="submission" date="2021-03" db="EMBL/GenBank/DDBJ databases">
        <authorList>
            <person name="Tagirdzhanova G."/>
        </authorList>
    </citation>
    <scope>NUCLEOTIDE SEQUENCE</scope>
</reference>
<dbReference type="InterPro" id="IPR039421">
    <property type="entry name" value="Type_1_exporter"/>
</dbReference>
<evidence type="ECO:0000256" key="4">
    <source>
        <dbReference type="ARBA" id="ARBA00023136"/>
    </source>
</evidence>
<dbReference type="SUPFAM" id="SSF90123">
    <property type="entry name" value="ABC transporter transmembrane region"/>
    <property type="match status" value="2"/>
</dbReference>
<dbReference type="Gene3D" id="3.40.50.300">
    <property type="entry name" value="P-loop containing nucleotide triphosphate hydrolases"/>
    <property type="match status" value="4"/>
</dbReference>
<feature type="transmembrane region" description="Helical" evidence="6">
    <location>
        <begin position="849"/>
        <end position="869"/>
    </location>
</feature>
<evidence type="ECO:0000259" key="8">
    <source>
        <dbReference type="PROSITE" id="PS50929"/>
    </source>
</evidence>
<feature type="domain" description="ABC transmembrane type-1" evidence="8">
    <location>
        <begin position="623"/>
        <end position="910"/>
    </location>
</feature>
<feature type="region of interest" description="Disordered" evidence="5">
    <location>
        <begin position="531"/>
        <end position="591"/>
    </location>
</feature>
<feature type="transmembrane region" description="Helical" evidence="6">
    <location>
        <begin position="662"/>
        <end position="687"/>
    </location>
</feature>
<dbReference type="PROSITE" id="PS50893">
    <property type="entry name" value="ABC_TRANSPORTER_2"/>
    <property type="match status" value="2"/>
</dbReference>
<keyword evidence="10" id="KW-1185">Reference proteome</keyword>
<feature type="transmembrane region" description="Helical" evidence="6">
    <location>
        <begin position="768"/>
        <end position="786"/>
    </location>
</feature>
<dbReference type="Gene3D" id="1.20.1560.10">
    <property type="entry name" value="ABC transporter type 1, transmembrane domain"/>
    <property type="match status" value="3"/>
</dbReference>
<dbReference type="PROSITE" id="PS50929">
    <property type="entry name" value="ABC_TM1F"/>
    <property type="match status" value="2"/>
</dbReference>
<feature type="compositionally biased region" description="Acidic residues" evidence="5">
    <location>
        <begin position="582"/>
        <end position="591"/>
    </location>
</feature>
<keyword evidence="3 6" id="KW-1133">Transmembrane helix</keyword>
<dbReference type="OrthoDB" id="6500128at2759"/>
<dbReference type="PANTHER" id="PTHR43394:SF18">
    <property type="entry name" value="ABC TRANSPORTER B FAMILY MEMBER 11-LIKE"/>
    <property type="match status" value="1"/>
</dbReference>
<evidence type="ECO:0000256" key="6">
    <source>
        <dbReference type="SAM" id="Phobius"/>
    </source>
</evidence>
<evidence type="ECO:0000256" key="5">
    <source>
        <dbReference type="SAM" id="MobiDB-lite"/>
    </source>
</evidence>
<evidence type="ECO:0000256" key="2">
    <source>
        <dbReference type="ARBA" id="ARBA00022692"/>
    </source>
</evidence>
<protein>
    <submittedName>
        <fullName evidence="9">Uncharacterized protein</fullName>
    </submittedName>
</protein>
<dbReference type="GO" id="GO:0005743">
    <property type="term" value="C:mitochondrial inner membrane"/>
    <property type="evidence" value="ECO:0007669"/>
    <property type="project" value="TreeGrafter"/>
</dbReference>
<keyword evidence="4 6" id="KW-0472">Membrane</keyword>
<dbReference type="InterPro" id="IPR036640">
    <property type="entry name" value="ABC1_TM_sf"/>
</dbReference>
<dbReference type="GO" id="GO:0090374">
    <property type="term" value="P:oligopeptide export from mitochondrion"/>
    <property type="evidence" value="ECO:0007669"/>
    <property type="project" value="TreeGrafter"/>
</dbReference>
<dbReference type="GO" id="GO:0015421">
    <property type="term" value="F:ABC-type oligopeptide transporter activity"/>
    <property type="evidence" value="ECO:0007669"/>
    <property type="project" value="TreeGrafter"/>
</dbReference>
<dbReference type="AlphaFoldDB" id="A0A8H3EJ50"/>
<dbReference type="Pfam" id="PF00664">
    <property type="entry name" value="ABC_membrane"/>
    <property type="match status" value="2"/>
</dbReference>
<keyword evidence="2 6" id="KW-0812">Transmembrane</keyword>
<dbReference type="PROSITE" id="PS00211">
    <property type="entry name" value="ABC_TRANSPORTER_1"/>
    <property type="match status" value="1"/>
</dbReference>
<dbReference type="Proteomes" id="UP000664203">
    <property type="component" value="Unassembled WGS sequence"/>
</dbReference>
<evidence type="ECO:0000313" key="9">
    <source>
        <dbReference type="EMBL" id="CAF9906555.1"/>
    </source>
</evidence>
<evidence type="ECO:0000256" key="1">
    <source>
        <dbReference type="ARBA" id="ARBA00004141"/>
    </source>
</evidence>
<evidence type="ECO:0000259" key="7">
    <source>
        <dbReference type="PROSITE" id="PS50893"/>
    </source>
</evidence>
<feature type="domain" description="ABC transmembrane type-1" evidence="8">
    <location>
        <begin position="73"/>
        <end position="205"/>
    </location>
</feature>
<dbReference type="InterPro" id="IPR027417">
    <property type="entry name" value="P-loop_NTPase"/>
</dbReference>
<dbReference type="GO" id="GO:0005524">
    <property type="term" value="F:ATP binding"/>
    <property type="evidence" value="ECO:0007669"/>
    <property type="project" value="InterPro"/>
</dbReference>
<comment type="subcellular location">
    <subcellularLocation>
        <location evidence="1">Membrane</location>
        <topology evidence="1">Multi-pass membrane protein</topology>
    </subcellularLocation>
</comment>
<feature type="transmembrane region" description="Helical" evidence="6">
    <location>
        <begin position="124"/>
        <end position="147"/>
    </location>
</feature>
<comment type="caution">
    <text evidence="9">The sequence shown here is derived from an EMBL/GenBank/DDBJ whole genome shotgun (WGS) entry which is preliminary data.</text>
</comment>
<dbReference type="PANTHER" id="PTHR43394">
    <property type="entry name" value="ATP-DEPENDENT PERMEASE MDL1, MITOCHONDRIAL"/>
    <property type="match status" value="1"/>
</dbReference>
<gene>
    <name evidence="9" type="ORF">ALECFALPRED_002432</name>
</gene>
<dbReference type="EMBL" id="CAJPDR010000017">
    <property type="protein sequence ID" value="CAF9906555.1"/>
    <property type="molecule type" value="Genomic_DNA"/>
</dbReference>
<accession>A0A8H3EJ50</accession>
<dbReference type="CDD" id="cd18578">
    <property type="entry name" value="ABC_6TM_Pgp_ABCB1_D2_like"/>
    <property type="match status" value="1"/>
</dbReference>
<dbReference type="Pfam" id="PF00005">
    <property type="entry name" value="ABC_tran"/>
    <property type="match status" value="2"/>
</dbReference>
<evidence type="ECO:0000313" key="10">
    <source>
        <dbReference type="Proteomes" id="UP000664203"/>
    </source>
</evidence>
<feature type="domain" description="ABC transporter" evidence="7">
    <location>
        <begin position="308"/>
        <end position="526"/>
    </location>
</feature>
<feature type="transmembrane region" description="Helical" evidence="6">
    <location>
        <begin position="70"/>
        <end position="93"/>
    </location>
</feature>
<dbReference type="InterPro" id="IPR011527">
    <property type="entry name" value="ABC1_TM_dom"/>
</dbReference>
<feature type="transmembrane region" description="Helical" evidence="6">
    <location>
        <begin position="881"/>
        <end position="904"/>
    </location>
</feature>
<organism evidence="9 10">
    <name type="scientific">Alectoria fallacina</name>
    <dbReference type="NCBI Taxonomy" id="1903189"/>
    <lineage>
        <taxon>Eukaryota</taxon>
        <taxon>Fungi</taxon>
        <taxon>Dikarya</taxon>
        <taxon>Ascomycota</taxon>
        <taxon>Pezizomycotina</taxon>
        <taxon>Lecanoromycetes</taxon>
        <taxon>OSLEUM clade</taxon>
        <taxon>Lecanoromycetidae</taxon>
        <taxon>Lecanorales</taxon>
        <taxon>Lecanorineae</taxon>
        <taxon>Parmeliaceae</taxon>
        <taxon>Alectoria</taxon>
    </lineage>
</organism>
<dbReference type="InterPro" id="IPR003439">
    <property type="entry name" value="ABC_transporter-like_ATP-bd"/>
</dbReference>
<dbReference type="InterPro" id="IPR017871">
    <property type="entry name" value="ABC_transporter-like_CS"/>
</dbReference>
<feature type="transmembrane region" description="Helical" evidence="6">
    <location>
        <begin position="741"/>
        <end position="762"/>
    </location>
</feature>
<dbReference type="GO" id="GO:0016887">
    <property type="term" value="F:ATP hydrolysis activity"/>
    <property type="evidence" value="ECO:0007669"/>
    <property type="project" value="InterPro"/>
</dbReference>
<sequence>MEHATELELGVSPPGLFPRTTTGEDDAVEKLHPPSGPAQSTSDVSEKKDDGSSGSFFRVHWRYLESLDHLLRLIGLVSTIASGTALPLMTLVFGSSMDQFNSFSTSKGSAATRYQTLSQNALCLLYLFIGRFVLVYIFAVCFGIWGIRATRAFRQDFIKPLIRQDVAFLDSCSPGTVAATVSNNADLVENGSTQKVGALVQAMSMKGPVLGVQYSVEFFTTYCGYALAWYYGIKLLNQGRIGSGGEVITVLPAALLGTQAASDVAPGSGDFTRVSAAAKGMFEMIDRQSKIDPLAETGEHPNDSGGSIRLDDVTFAYPSRPTVKALQNVSLAFEAGKVTALVGDYGVAHLNLRWPRSQIGFVQQEPVLFSDTIYNNVVHGLYSTLINSLPEDEKRELVRQACIQAYADDFIQELPDKYNTRVGDHGSLLSGGQKQRIVIARSVISNPRILLLDEATSALDPAAEEKVQAALDNVSKSRTTIMIAHKLSTVQKADKTIVLSHGEVVEEGTHQQLLALKGAYHKLVNAQALNTKQTDGNDGHDAGEYTESSSENWEAADTPVTFEESLSRKLNPSKPVAGQGNADEEAGGEPEDKDIARKFSLVKCLSIIIFKEQTHIWHIFLDGFIASVAGGDLFPSQAVLFGKSIPTLQLAPGSELVSRGNFWALMYFVLGLGVLCCYLGVGFFWTIAAFHATRFYRCEYFDSMLRQDISFFDLAGHGAADMTSNLSLHPQRLQSLLSTNLALILVVIVNILTSCAILSLAVGWQLGLVAIVGGIPVLFGAGFMHMRIEMTNHDRVSQIYLECARFATEAVGAIRTVSSLTLEDKVLEGYRSRLGECARHEVRTNFLNMVLYALSESVSLAVADLAFWYGGKLLSEGKYDVTTFFIVFISVVMGAHAAGFLFGFTSDTSKAHSAANHIIDLRRSQSPINTSTGIKEASTNEKEAAVVIEFKDVSFAYASRPDNPVLRNISLRINKGESVGIVGASVSGKSTMIALLERFYDIDSGTLFMEGRTLNELDVHAHRTRIGLVSQEMMLYQGSIRDNVLLGLPDDQVATDGNDGPEKQRLDGQVTRVCKSANIHEFIMSLPDGYATQIGNRGATSALDTASEAQVQAAIEAVAREKTGRTTIAAAHRLSIIQPCDRIFVLDRGAVVEEGSHDELVRRWGLYYKMVSAQEFDREVE</sequence>